<organism evidence="3 4">
    <name type="scientific">Prosthecobacter vanneervenii</name>
    <dbReference type="NCBI Taxonomy" id="48466"/>
    <lineage>
        <taxon>Bacteria</taxon>
        <taxon>Pseudomonadati</taxon>
        <taxon>Verrucomicrobiota</taxon>
        <taxon>Verrucomicrobiia</taxon>
        <taxon>Verrucomicrobiales</taxon>
        <taxon>Verrucomicrobiaceae</taxon>
        <taxon>Prosthecobacter</taxon>
    </lineage>
</organism>
<dbReference type="GO" id="GO:0043831">
    <property type="term" value="F:thiosulfate dehydrogenase (quinone) activity"/>
    <property type="evidence" value="ECO:0007669"/>
    <property type="project" value="UniProtKB-EC"/>
</dbReference>
<protein>
    <submittedName>
        <fullName evidence="3">Thiosulfate dehydrogenase [quinone] large subunit</fullName>
        <ecNumber evidence="3">1.8.5.2</ecNumber>
    </submittedName>
</protein>
<dbReference type="Proteomes" id="UP000590740">
    <property type="component" value="Unassembled WGS sequence"/>
</dbReference>
<proteinExistence type="predicted"/>
<reference evidence="3 4" key="1">
    <citation type="submission" date="2020-08" db="EMBL/GenBank/DDBJ databases">
        <title>Genomic Encyclopedia of Type Strains, Phase IV (KMG-IV): sequencing the most valuable type-strain genomes for metagenomic binning, comparative biology and taxonomic classification.</title>
        <authorList>
            <person name="Goeker M."/>
        </authorList>
    </citation>
    <scope>NUCLEOTIDE SEQUENCE [LARGE SCALE GENOMIC DNA]</scope>
    <source>
        <strain evidence="3 4">DSM 12252</strain>
    </source>
</reference>
<feature type="transmembrane region" description="Helical" evidence="1">
    <location>
        <begin position="74"/>
        <end position="95"/>
    </location>
</feature>
<dbReference type="EC" id="1.8.5.2" evidence="3"/>
<keyword evidence="1" id="KW-1133">Transmembrane helix</keyword>
<comment type="caution">
    <text evidence="3">The sequence shown here is derived from an EMBL/GenBank/DDBJ whole genome shotgun (WGS) entry which is preliminary data.</text>
</comment>
<dbReference type="RefSeq" id="WP_184339085.1">
    <property type="nucleotide sequence ID" value="NZ_JACHIG010000003.1"/>
</dbReference>
<dbReference type="EMBL" id="JACHIG010000003">
    <property type="protein sequence ID" value="MBB5032146.1"/>
    <property type="molecule type" value="Genomic_DNA"/>
</dbReference>
<gene>
    <name evidence="3" type="ORF">HNQ65_001723</name>
</gene>
<dbReference type="AlphaFoldDB" id="A0A7W7Y9M4"/>
<keyword evidence="1" id="KW-0812">Transmembrane</keyword>
<accession>A0A7W7Y9M4</accession>
<evidence type="ECO:0000256" key="1">
    <source>
        <dbReference type="SAM" id="Phobius"/>
    </source>
</evidence>
<keyword evidence="3" id="KW-0560">Oxidoreductase</keyword>
<feature type="transmembrane region" description="Helical" evidence="1">
    <location>
        <begin position="102"/>
        <end position="121"/>
    </location>
</feature>
<feature type="transmembrane region" description="Helical" evidence="1">
    <location>
        <begin position="127"/>
        <end position="144"/>
    </location>
</feature>
<evidence type="ECO:0000259" key="2">
    <source>
        <dbReference type="Pfam" id="PF04173"/>
    </source>
</evidence>
<keyword evidence="4" id="KW-1185">Reference proteome</keyword>
<feature type="domain" description="TQO small subunit DoxD" evidence="2">
    <location>
        <begin position="80"/>
        <end position="159"/>
    </location>
</feature>
<dbReference type="Pfam" id="PF04173">
    <property type="entry name" value="DoxD"/>
    <property type="match status" value="1"/>
</dbReference>
<name>A0A7W7Y9M4_9BACT</name>
<sequence>MSDSSSSKCCGSLSYDFAHLLLRLWVGMRLFMAGLDKFRWGNGADTTFSIANYTDKKGPPIAKLMSTNSFMPEWACNAFASTIGYILIPVGIWVAIGIMTEFGLLAAGLVFLSLGFGLAALPDDTEVVSNIGLSILIVAAALVTSKAKSLSLDGILARKKA</sequence>
<evidence type="ECO:0000313" key="4">
    <source>
        <dbReference type="Proteomes" id="UP000590740"/>
    </source>
</evidence>
<keyword evidence="1" id="KW-0472">Membrane</keyword>
<dbReference type="InterPro" id="IPR007301">
    <property type="entry name" value="DoxD"/>
</dbReference>
<evidence type="ECO:0000313" key="3">
    <source>
        <dbReference type="EMBL" id="MBB5032146.1"/>
    </source>
</evidence>